<evidence type="ECO:0000313" key="3">
    <source>
        <dbReference type="Proteomes" id="UP001162741"/>
    </source>
</evidence>
<sequence length="132" mass="15555">MKWFASLLIIALFASCAKEDVSSESTKNRWIETSLRRDTITFPFALPEKGTQDGAPLVLKLRSYREIQDSRQFNNDYVVMLSADSIRLNTVIETDRFGNWFYFKMNEQRTKFQISNFYGRAELPAILEFERY</sequence>
<accession>A0ABY6J1D5</accession>
<keyword evidence="1" id="KW-0732">Signal</keyword>
<feature type="chain" id="PRO_5045543662" evidence="1">
    <location>
        <begin position="18"/>
        <end position="132"/>
    </location>
</feature>
<protein>
    <submittedName>
        <fullName evidence="2">Uncharacterized protein</fullName>
    </submittedName>
</protein>
<keyword evidence="3" id="KW-1185">Reference proteome</keyword>
<gene>
    <name evidence="2" type="ORF">MKQ68_00095</name>
</gene>
<dbReference type="RefSeq" id="WP_244840997.1">
    <property type="nucleotide sequence ID" value="NZ_CP107006.1"/>
</dbReference>
<reference evidence="2" key="1">
    <citation type="submission" date="2022-10" db="EMBL/GenBank/DDBJ databases">
        <title>Chitinophaga sp. nov., isolated from soil.</title>
        <authorList>
            <person name="Jeon C.O."/>
        </authorList>
    </citation>
    <scope>NUCLEOTIDE SEQUENCE</scope>
    <source>
        <strain evidence="2">R8</strain>
    </source>
</reference>
<evidence type="ECO:0000313" key="2">
    <source>
        <dbReference type="EMBL" id="UYQ93499.1"/>
    </source>
</evidence>
<feature type="signal peptide" evidence="1">
    <location>
        <begin position="1"/>
        <end position="17"/>
    </location>
</feature>
<proteinExistence type="predicted"/>
<evidence type="ECO:0000256" key="1">
    <source>
        <dbReference type="SAM" id="SignalP"/>
    </source>
</evidence>
<name>A0ABY6J1D5_9BACT</name>
<dbReference type="Proteomes" id="UP001162741">
    <property type="component" value="Chromosome"/>
</dbReference>
<dbReference type="PROSITE" id="PS51257">
    <property type="entry name" value="PROKAR_LIPOPROTEIN"/>
    <property type="match status" value="1"/>
</dbReference>
<dbReference type="EMBL" id="CP107006">
    <property type="protein sequence ID" value="UYQ93499.1"/>
    <property type="molecule type" value="Genomic_DNA"/>
</dbReference>
<organism evidence="2 3">
    <name type="scientific">Chitinophaga horti</name>
    <dbReference type="NCBI Taxonomy" id="2920382"/>
    <lineage>
        <taxon>Bacteria</taxon>
        <taxon>Pseudomonadati</taxon>
        <taxon>Bacteroidota</taxon>
        <taxon>Chitinophagia</taxon>
        <taxon>Chitinophagales</taxon>
        <taxon>Chitinophagaceae</taxon>
        <taxon>Chitinophaga</taxon>
    </lineage>
</organism>